<evidence type="ECO:0000313" key="5">
    <source>
        <dbReference type="Proteomes" id="UP000184513"/>
    </source>
</evidence>
<gene>
    <name evidence="4" type="ORF">SAMN04488057_113117</name>
</gene>
<dbReference type="InterPro" id="IPR015422">
    <property type="entry name" value="PyrdxlP-dep_Trfase_small"/>
</dbReference>
<keyword evidence="5" id="KW-1185">Reference proteome</keyword>
<protein>
    <submittedName>
        <fullName evidence="4">7-keto-8-aminopelargonate synthetase</fullName>
    </submittedName>
</protein>
<comment type="cofactor">
    <cofactor evidence="1">
        <name>pyridoxal 5'-phosphate</name>
        <dbReference type="ChEBI" id="CHEBI:597326"/>
    </cofactor>
</comment>
<dbReference type="GO" id="GO:0016740">
    <property type="term" value="F:transferase activity"/>
    <property type="evidence" value="ECO:0007669"/>
    <property type="project" value="UniProtKB-KW"/>
</dbReference>
<evidence type="ECO:0000256" key="2">
    <source>
        <dbReference type="ARBA" id="ARBA00022679"/>
    </source>
</evidence>
<dbReference type="STRING" id="388280.SAMN04488057_113117"/>
<evidence type="ECO:0000256" key="1">
    <source>
        <dbReference type="ARBA" id="ARBA00001933"/>
    </source>
</evidence>
<name>A0A1M7Q3U5_9BACT</name>
<dbReference type="Gene3D" id="3.40.640.10">
    <property type="entry name" value="Type I PLP-dependent aspartate aminotransferase-like (Major domain)"/>
    <property type="match status" value="1"/>
</dbReference>
<feature type="domain" description="Aminotransferase class I/classII large" evidence="3">
    <location>
        <begin position="30"/>
        <end position="345"/>
    </location>
</feature>
<keyword evidence="2" id="KW-0808">Transferase</keyword>
<dbReference type="Proteomes" id="UP000184513">
    <property type="component" value="Unassembled WGS sequence"/>
</dbReference>
<dbReference type="OrthoDB" id="846426at2"/>
<dbReference type="Gene3D" id="3.90.1150.10">
    <property type="entry name" value="Aspartate Aminotransferase, domain 1"/>
    <property type="match status" value="1"/>
</dbReference>
<dbReference type="InterPro" id="IPR015424">
    <property type="entry name" value="PyrdxlP-dep_Trfase"/>
</dbReference>
<organism evidence="4 5">
    <name type="scientific">Cyclobacterium lianum</name>
    <dbReference type="NCBI Taxonomy" id="388280"/>
    <lineage>
        <taxon>Bacteria</taxon>
        <taxon>Pseudomonadati</taxon>
        <taxon>Bacteroidota</taxon>
        <taxon>Cytophagia</taxon>
        <taxon>Cytophagales</taxon>
        <taxon>Cyclobacteriaceae</taxon>
        <taxon>Cyclobacterium</taxon>
    </lineage>
</organism>
<dbReference type="InterPro" id="IPR015421">
    <property type="entry name" value="PyrdxlP-dep_Trfase_major"/>
</dbReference>
<sequence>MSHTYFTQQLGRKITCNEKTYLHFSGTAYLGIGVLPEFTNLLIEGIHKHGPNHGSSRNSNVQLPIYEQFEIEFAKNAGAPEALLLSSGYSAGQLALDIMARQTDLTWVAPDTHPAILPARFKSFHGSMAAWTKHCIQKSKELIGQNILILSNAVNPLKPEIHDFHWTEKLSPANRYFLLVDDSHAFGVLGDDLYGTYAKWRELPVALMVCGSLGKALSLPAGIILGNSETIENARKSTIFRSSSPPPPAFLNAFLQGRQLYLDRKKKLQDNVSQVYHILSGQKEFDLLENYPVITFSPMAWVDRLHEMGFILSSFPYPGPEDDPVNRIVISAWHEEEDLNLLLKALAKLPAG</sequence>
<dbReference type="InterPro" id="IPR004839">
    <property type="entry name" value="Aminotransferase_I/II_large"/>
</dbReference>
<reference evidence="4 5" key="1">
    <citation type="submission" date="2016-11" db="EMBL/GenBank/DDBJ databases">
        <authorList>
            <person name="Jaros S."/>
            <person name="Januszkiewicz K."/>
            <person name="Wedrychowicz H."/>
        </authorList>
    </citation>
    <scope>NUCLEOTIDE SEQUENCE [LARGE SCALE GENOMIC DNA]</scope>
    <source>
        <strain evidence="4 5">CGMCC 1.6102</strain>
    </source>
</reference>
<dbReference type="InterPro" id="IPR050087">
    <property type="entry name" value="AON_synthase_class-II"/>
</dbReference>
<proteinExistence type="predicted"/>
<dbReference type="PANTHER" id="PTHR13693">
    <property type="entry name" value="CLASS II AMINOTRANSFERASE/8-AMINO-7-OXONONANOATE SYNTHASE"/>
    <property type="match status" value="1"/>
</dbReference>
<evidence type="ECO:0000259" key="3">
    <source>
        <dbReference type="Pfam" id="PF00155"/>
    </source>
</evidence>
<accession>A0A1M7Q3U5</accession>
<dbReference type="Pfam" id="PF00155">
    <property type="entry name" value="Aminotran_1_2"/>
    <property type="match status" value="1"/>
</dbReference>
<dbReference type="AlphaFoldDB" id="A0A1M7Q3U5"/>
<evidence type="ECO:0000313" key="4">
    <source>
        <dbReference type="EMBL" id="SHN24919.1"/>
    </source>
</evidence>
<dbReference type="EMBL" id="FRCY01000013">
    <property type="protein sequence ID" value="SHN24919.1"/>
    <property type="molecule type" value="Genomic_DNA"/>
</dbReference>
<dbReference type="RefSeq" id="WP_073096464.1">
    <property type="nucleotide sequence ID" value="NZ_FRCY01000013.1"/>
</dbReference>
<dbReference type="SUPFAM" id="SSF53383">
    <property type="entry name" value="PLP-dependent transferases"/>
    <property type="match status" value="1"/>
</dbReference>
<dbReference type="GO" id="GO:0030170">
    <property type="term" value="F:pyridoxal phosphate binding"/>
    <property type="evidence" value="ECO:0007669"/>
    <property type="project" value="InterPro"/>
</dbReference>